<dbReference type="Pfam" id="PF10566">
    <property type="entry name" value="Glyco_hydro_97"/>
    <property type="match status" value="1"/>
</dbReference>
<reference evidence="6" key="1">
    <citation type="journal article" date="2019" name="Int. J. Syst. Evol. Microbiol.">
        <title>The Global Catalogue of Microorganisms (GCM) 10K type strain sequencing project: providing services to taxonomists for standard genome sequencing and annotation.</title>
        <authorList>
            <consortium name="The Broad Institute Genomics Platform"/>
            <consortium name="The Broad Institute Genome Sequencing Center for Infectious Disease"/>
            <person name="Wu L."/>
            <person name="Ma J."/>
        </authorList>
    </citation>
    <scope>NUCLEOTIDE SEQUENCE [LARGE SCALE GENOMIC DNA]</scope>
    <source>
        <strain evidence="6">KCTC 52237</strain>
    </source>
</reference>
<evidence type="ECO:0000313" key="5">
    <source>
        <dbReference type="EMBL" id="MFC3115541.1"/>
    </source>
</evidence>
<evidence type="ECO:0000259" key="3">
    <source>
        <dbReference type="Pfam" id="PF14508"/>
    </source>
</evidence>
<dbReference type="InterPro" id="IPR029483">
    <property type="entry name" value="GH97_C"/>
</dbReference>
<feature type="domain" description="Glycosyl-hydrolase 97 catalytic" evidence="2">
    <location>
        <begin position="306"/>
        <end position="468"/>
    </location>
</feature>
<name>A0ABV7FD41_9GAMM</name>
<organism evidence="5 6">
    <name type="scientific">Cellvibrio fontiphilus</name>
    <dbReference type="NCBI Taxonomy" id="1815559"/>
    <lineage>
        <taxon>Bacteria</taxon>
        <taxon>Pseudomonadati</taxon>
        <taxon>Pseudomonadota</taxon>
        <taxon>Gammaproteobacteria</taxon>
        <taxon>Cellvibrionales</taxon>
        <taxon>Cellvibrionaceae</taxon>
        <taxon>Cellvibrio</taxon>
    </lineage>
</organism>
<dbReference type="Gene3D" id="2.70.98.10">
    <property type="match status" value="1"/>
</dbReference>
<protein>
    <submittedName>
        <fullName evidence="5">Glycoside hydrolase family 97 protein</fullName>
        <ecNumber evidence="5">3.2.1.-</ecNumber>
    </submittedName>
</protein>
<dbReference type="EMBL" id="JBHRTF010000003">
    <property type="protein sequence ID" value="MFC3115541.1"/>
    <property type="molecule type" value="Genomic_DNA"/>
</dbReference>
<sequence>MLKKYLFLVASVIPMIAFADTYNLNSPNGRLAVSLQNSDKGLSYSINLDNKPILAESALGLVIDDVPIGDNKMNFLGETRSEVRDSFELFAGRTKNNKDFYNTGLFQFSAASETQHKLNVAIRVYDEGVAIRYILPNQPSLKNFTIQNELTRFSFAKDYTCYGLNLGKFANSHEGEFDPIKSSLIREHNLYDNPLVCKTGIGQGVFALAESDVRDYPGSWFMGRGDGGWGVDIKLTPRFDARPDGLEKAAVRATMSAAGVQSPWRVIMLGDTPGSLTESSLIAALGAPSEVKDTSWIKPGKVAWDWWNDNQVVLENTKVKPGMNTETYKAYIDFAATLGLEYILIDSGWHEGAAWTNSPGANLVKPIPAMDMPEIFRYAKSKNVGVWLWVQWQQLDWQMEEALSTYNKWGVKGIKVDFMDRSDQEMVAYYHKLLQMTAKYKIMVNLHGAYPPNGLVRTYPHFLTQEGVMGAEYNKWSARVTATHNVTLPFTRMILGPIDYTPGGFRHTTPEAFPQLRRNTLPYVKTTRGHGLAMFVVYDSPLQMLADSPITYSKTDGKWPQPESEWADGLTFIKDVPVTWDETKIIQGDIGEYIVSARRKGNDWYIGAMTNETARKLKVPLNFLGEGRYSAVIWEDGKSPSAVVKKEFSSRTQKHSLTLSLAPSGGAVVQLKRQ</sequence>
<keyword evidence="5" id="KW-0326">Glycosidase</keyword>
<dbReference type="InterPro" id="IPR017853">
    <property type="entry name" value="GH"/>
</dbReference>
<dbReference type="InterPro" id="IPR014718">
    <property type="entry name" value="GH-type_carb-bd"/>
</dbReference>
<dbReference type="SUPFAM" id="SSF51445">
    <property type="entry name" value="(Trans)glycosidases"/>
    <property type="match status" value="1"/>
</dbReference>
<dbReference type="PANTHER" id="PTHR35803">
    <property type="entry name" value="GLUCAN 1,4-ALPHA-GLUCOSIDASE SUSB-RELATED"/>
    <property type="match status" value="1"/>
</dbReference>
<evidence type="ECO:0000313" key="6">
    <source>
        <dbReference type="Proteomes" id="UP001595555"/>
    </source>
</evidence>
<keyword evidence="5" id="KW-0378">Hydrolase</keyword>
<evidence type="ECO:0000259" key="2">
    <source>
        <dbReference type="Pfam" id="PF10566"/>
    </source>
</evidence>
<dbReference type="InterPro" id="IPR019563">
    <property type="entry name" value="GH97_catalytic"/>
</dbReference>
<proteinExistence type="predicted"/>
<feature type="signal peptide" evidence="1">
    <location>
        <begin position="1"/>
        <end position="19"/>
    </location>
</feature>
<feature type="domain" description="Glycosyl-hydrolase 97 C-terminal oligomerisation" evidence="4">
    <location>
        <begin position="579"/>
        <end position="672"/>
    </location>
</feature>
<dbReference type="RefSeq" id="WP_378117926.1">
    <property type="nucleotide sequence ID" value="NZ_JBHRTF010000003.1"/>
</dbReference>
<dbReference type="GO" id="GO:0016798">
    <property type="term" value="F:hydrolase activity, acting on glycosyl bonds"/>
    <property type="evidence" value="ECO:0007669"/>
    <property type="project" value="UniProtKB-KW"/>
</dbReference>
<accession>A0ABV7FD41</accession>
<dbReference type="InterPro" id="IPR013785">
    <property type="entry name" value="Aldolase_TIM"/>
</dbReference>
<comment type="caution">
    <text evidence="5">The sequence shown here is derived from an EMBL/GenBank/DDBJ whole genome shotgun (WGS) entry which is preliminary data.</text>
</comment>
<evidence type="ECO:0000259" key="4">
    <source>
        <dbReference type="Pfam" id="PF14509"/>
    </source>
</evidence>
<keyword evidence="6" id="KW-1185">Reference proteome</keyword>
<dbReference type="Pfam" id="PF14508">
    <property type="entry name" value="GH97_N"/>
    <property type="match status" value="1"/>
</dbReference>
<dbReference type="EC" id="3.2.1.-" evidence="5"/>
<dbReference type="Proteomes" id="UP001595555">
    <property type="component" value="Unassembled WGS sequence"/>
</dbReference>
<feature type="chain" id="PRO_5045966167" evidence="1">
    <location>
        <begin position="20"/>
        <end position="674"/>
    </location>
</feature>
<dbReference type="PANTHER" id="PTHR35803:SF2">
    <property type="entry name" value="RETAINING ALPHA-GALACTOSIDASE"/>
    <property type="match status" value="1"/>
</dbReference>
<dbReference type="Pfam" id="PF14509">
    <property type="entry name" value="GH97_C"/>
    <property type="match status" value="1"/>
</dbReference>
<keyword evidence="1" id="KW-0732">Signal</keyword>
<feature type="domain" description="Glycosyl-hydrolase 97 N-terminal" evidence="3">
    <location>
        <begin position="24"/>
        <end position="288"/>
    </location>
</feature>
<dbReference type="InterPro" id="IPR029486">
    <property type="entry name" value="GH97_N"/>
</dbReference>
<gene>
    <name evidence="5" type="ORF">ACFODX_08235</name>
</gene>
<dbReference type="InterPro" id="IPR052720">
    <property type="entry name" value="Glycosyl_hydrolase_97"/>
</dbReference>
<evidence type="ECO:0000256" key="1">
    <source>
        <dbReference type="SAM" id="SignalP"/>
    </source>
</evidence>
<dbReference type="Gene3D" id="3.20.20.70">
    <property type="entry name" value="Aldolase class I"/>
    <property type="match status" value="1"/>
</dbReference>